<organism evidence="4 5">
    <name type="scientific">Vineibacter terrae</name>
    <dbReference type="NCBI Taxonomy" id="2586908"/>
    <lineage>
        <taxon>Bacteria</taxon>
        <taxon>Pseudomonadati</taxon>
        <taxon>Pseudomonadota</taxon>
        <taxon>Alphaproteobacteria</taxon>
        <taxon>Hyphomicrobiales</taxon>
        <taxon>Vineibacter</taxon>
    </lineage>
</organism>
<keyword evidence="2" id="KW-0560">Oxidoreductase</keyword>
<dbReference type="SUPFAM" id="SSF51735">
    <property type="entry name" value="NAD(P)-binding Rossmann-fold domains"/>
    <property type="match status" value="1"/>
</dbReference>
<dbReference type="PRINTS" id="PR00080">
    <property type="entry name" value="SDRFAMILY"/>
</dbReference>
<evidence type="ECO:0000256" key="2">
    <source>
        <dbReference type="ARBA" id="ARBA00023002"/>
    </source>
</evidence>
<dbReference type="InterPro" id="IPR036291">
    <property type="entry name" value="NAD(P)-bd_dom_sf"/>
</dbReference>
<name>A0A5C8PEC9_9HYPH</name>
<reference evidence="4 5" key="1">
    <citation type="submission" date="2019-06" db="EMBL/GenBank/DDBJ databases">
        <title>New taxonomy in bacterial strain CC-CFT640, isolated from vineyard.</title>
        <authorList>
            <person name="Lin S.-Y."/>
            <person name="Tsai C.-F."/>
            <person name="Young C.-C."/>
        </authorList>
    </citation>
    <scope>NUCLEOTIDE SEQUENCE [LARGE SCALE GENOMIC DNA]</scope>
    <source>
        <strain evidence="4 5">CC-CFT640</strain>
    </source>
</reference>
<dbReference type="PRINTS" id="PR00081">
    <property type="entry name" value="GDHRDH"/>
</dbReference>
<gene>
    <name evidence="4" type="ORF">FHP25_28620</name>
</gene>
<dbReference type="InterPro" id="IPR002347">
    <property type="entry name" value="SDR_fam"/>
</dbReference>
<dbReference type="PROSITE" id="PS00061">
    <property type="entry name" value="ADH_SHORT"/>
    <property type="match status" value="1"/>
</dbReference>
<comment type="caution">
    <text evidence="4">The sequence shown here is derived from an EMBL/GenBank/DDBJ whole genome shotgun (WGS) entry which is preliminary data.</text>
</comment>
<evidence type="ECO:0000313" key="4">
    <source>
        <dbReference type="EMBL" id="TXL71831.1"/>
    </source>
</evidence>
<dbReference type="OrthoDB" id="658698at2"/>
<evidence type="ECO:0000256" key="3">
    <source>
        <dbReference type="RuleBase" id="RU000363"/>
    </source>
</evidence>
<dbReference type="InterPro" id="IPR020904">
    <property type="entry name" value="Sc_DH/Rdtase_CS"/>
</dbReference>
<accession>A0A5C8PEC9</accession>
<comment type="similarity">
    <text evidence="1 3">Belongs to the short-chain dehydrogenases/reductases (SDR) family.</text>
</comment>
<dbReference type="EMBL" id="VDUZ01000039">
    <property type="protein sequence ID" value="TXL71831.1"/>
    <property type="molecule type" value="Genomic_DNA"/>
</dbReference>
<dbReference type="Pfam" id="PF00106">
    <property type="entry name" value="adh_short"/>
    <property type="match status" value="1"/>
</dbReference>
<dbReference type="Proteomes" id="UP000321638">
    <property type="component" value="Unassembled WGS sequence"/>
</dbReference>
<evidence type="ECO:0000256" key="1">
    <source>
        <dbReference type="ARBA" id="ARBA00006484"/>
    </source>
</evidence>
<proteinExistence type="inferred from homology"/>
<keyword evidence="5" id="KW-1185">Reference proteome</keyword>
<dbReference type="Gene3D" id="3.40.50.720">
    <property type="entry name" value="NAD(P)-binding Rossmann-like Domain"/>
    <property type="match status" value="1"/>
</dbReference>
<evidence type="ECO:0000313" key="5">
    <source>
        <dbReference type="Proteomes" id="UP000321638"/>
    </source>
</evidence>
<dbReference type="GO" id="GO:0016491">
    <property type="term" value="F:oxidoreductase activity"/>
    <property type="evidence" value="ECO:0007669"/>
    <property type="project" value="UniProtKB-KW"/>
</dbReference>
<sequence>MAIDAYRTAVVTGANRGIGAALVRALRGRGLLVHAIARTAEPLAALARDTGCVPHALDVGDRAAMMAALDGVEADILVNNAAAVATGGPSYETTVPQMEDLLRVNIAGVINGLAAVVPGMKARRRGHIVNLGSTAGLHVIPGMPAYGMTKAAIHNLSQTLRLDLHGCGIRVTEIVPGRVETGIHLRLMADQAAARRAFYDDYASLQPEDIVAAILFVLDAPQRMDVTLMEVMPTDSIYGGAAFAKRAGA</sequence>
<dbReference type="PANTHER" id="PTHR44169">
    <property type="entry name" value="NADPH-DEPENDENT 1-ACYLDIHYDROXYACETONE PHOSPHATE REDUCTASE"/>
    <property type="match status" value="1"/>
</dbReference>
<dbReference type="AlphaFoldDB" id="A0A5C8PEC9"/>
<protein>
    <submittedName>
        <fullName evidence="4">SDR family oxidoreductase</fullName>
    </submittedName>
</protein>
<dbReference type="PANTHER" id="PTHR44169:SF6">
    <property type="entry name" value="NADPH-DEPENDENT 1-ACYLDIHYDROXYACETONE PHOSPHATE REDUCTASE"/>
    <property type="match status" value="1"/>
</dbReference>
<dbReference type="RefSeq" id="WP_147850414.1">
    <property type="nucleotide sequence ID" value="NZ_VDUZ01000039.1"/>
</dbReference>